<dbReference type="GO" id="GO:0016853">
    <property type="term" value="F:isomerase activity"/>
    <property type="evidence" value="ECO:0007669"/>
    <property type="project" value="UniProtKB-KW"/>
</dbReference>
<dbReference type="Pfam" id="PF12680">
    <property type="entry name" value="SnoaL_2"/>
    <property type="match status" value="1"/>
</dbReference>
<keyword evidence="2" id="KW-0413">Isomerase</keyword>
<accession>A0A1W1ZZ59</accession>
<protein>
    <submittedName>
        <fullName evidence="2">Ketosteroid isomerase-related protein</fullName>
    </submittedName>
</protein>
<dbReference type="EMBL" id="FWXV01000001">
    <property type="protein sequence ID" value="SMC53680.1"/>
    <property type="molecule type" value="Genomic_DNA"/>
</dbReference>
<evidence type="ECO:0000313" key="3">
    <source>
        <dbReference type="Proteomes" id="UP000192674"/>
    </source>
</evidence>
<dbReference type="SUPFAM" id="SSF54427">
    <property type="entry name" value="NTF2-like"/>
    <property type="match status" value="1"/>
</dbReference>
<dbReference type="Proteomes" id="UP000192674">
    <property type="component" value="Unassembled WGS sequence"/>
</dbReference>
<organism evidence="2 3">
    <name type="scientific">Kibdelosporangium aridum</name>
    <dbReference type="NCBI Taxonomy" id="2030"/>
    <lineage>
        <taxon>Bacteria</taxon>
        <taxon>Bacillati</taxon>
        <taxon>Actinomycetota</taxon>
        <taxon>Actinomycetes</taxon>
        <taxon>Pseudonocardiales</taxon>
        <taxon>Pseudonocardiaceae</taxon>
        <taxon>Kibdelosporangium</taxon>
    </lineage>
</organism>
<keyword evidence="3" id="KW-1185">Reference proteome</keyword>
<name>A0A1W1ZZ59_KIBAR</name>
<reference evidence="2 3" key="1">
    <citation type="submission" date="2017-04" db="EMBL/GenBank/DDBJ databases">
        <authorList>
            <person name="Afonso C.L."/>
            <person name="Miller P.J."/>
            <person name="Scott M.A."/>
            <person name="Spackman E."/>
            <person name="Goraichik I."/>
            <person name="Dimitrov K.M."/>
            <person name="Suarez D.L."/>
            <person name="Swayne D.E."/>
        </authorList>
    </citation>
    <scope>NUCLEOTIDE SEQUENCE [LARGE SCALE GENOMIC DNA]</scope>
    <source>
        <strain evidence="2 3">DSM 43828</strain>
    </source>
</reference>
<dbReference type="RefSeq" id="WP_084424338.1">
    <property type="nucleotide sequence ID" value="NZ_FWXV01000001.1"/>
</dbReference>
<feature type="domain" description="SnoaL-like" evidence="1">
    <location>
        <begin position="8"/>
        <end position="116"/>
    </location>
</feature>
<dbReference type="InterPro" id="IPR037401">
    <property type="entry name" value="SnoaL-like"/>
</dbReference>
<dbReference type="AlphaFoldDB" id="A0A1W1ZZ59"/>
<evidence type="ECO:0000313" key="2">
    <source>
        <dbReference type="EMBL" id="SMC53680.1"/>
    </source>
</evidence>
<evidence type="ECO:0000259" key="1">
    <source>
        <dbReference type="Pfam" id="PF12680"/>
    </source>
</evidence>
<dbReference type="Gene3D" id="3.10.450.50">
    <property type="match status" value="1"/>
</dbReference>
<sequence>MATPAEVVTKLIHEFASTDFSRIPDLYAEESVTEVRFYLPSPNQLEGSEGIRRATTTQMDQTNLVNVEVHDLVIHETGPTEVVAEWEYRGFSVATGEAYSIYNAIVTNVVDGKIVSSRDYHNTVALLRNAGRLPELLETLGKPATWDERVNQ</sequence>
<proteinExistence type="predicted"/>
<gene>
    <name evidence="2" type="ORF">SAMN05661093_00441</name>
</gene>
<dbReference type="InterPro" id="IPR032710">
    <property type="entry name" value="NTF2-like_dom_sf"/>
</dbReference>
<dbReference type="OrthoDB" id="3681559at2"/>